<dbReference type="KEGG" id="eta:ETA_03800"/>
<dbReference type="HOGENOM" id="CLU_1872272_0_0_6"/>
<dbReference type="EMBL" id="CU468135">
    <property type="protein sequence ID" value="CAO95426.1"/>
    <property type="molecule type" value="Genomic_DNA"/>
</dbReference>
<gene>
    <name evidence="2" type="ordered locus">ETA_03800</name>
</gene>
<dbReference type="InterPro" id="IPR002725">
    <property type="entry name" value="YgjP-like_metallopeptidase"/>
</dbReference>
<evidence type="ECO:0000259" key="1">
    <source>
        <dbReference type="Pfam" id="PF01863"/>
    </source>
</evidence>
<sequence length="136" mass="15844">MCSGESNYLWGRGYRLDVVLVDNPAEVKLQRGWIRMKVPPHYDTAQREAVLNQWYRSILKHRLPKSMAKWQPEMKVEASFVGIKRMKTKWGSCNPQSARVWINLELVKNLLNALNSLWSTNLFIFTNVNTMSFLSA</sequence>
<dbReference type="AlphaFoldDB" id="B2VGM0"/>
<organism evidence="2 3">
    <name type="scientific">Erwinia tasmaniensis (strain DSM 17950 / CFBP 7177 / CIP 109463 / NCPPB 4357 / Et1/99)</name>
    <dbReference type="NCBI Taxonomy" id="465817"/>
    <lineage>
        <taxon>Bacteria</taxon>
        <taxon>Pseudomonadati</taxon>
        <taxon>Pseudomonadota</taxon>
        <taxon>Gammaproteobacteria</taxon>
        <taxon>Enterobacterales</taxon>
        <taxon>Erwiniaceae</taxon>
        <taxon>Erwinia</taxon>
    </lineage>
</organism>
<dbReference type="CDD" id="cd07344">
    <property type="entry name" value="M48_yhfN_like"/>
    <property type="match status" value="1"/>
</dbReference>
<feature type="domain" description="YgjP-like metallopeptidase" evidence="1">
    <location>
        <begin position="3"/>
        <end position="108"/>
    </location>
</feature>
<dbReference type="eggNOG" id="COG1451">
    <property type="taxonomic scope" value="Bacteria"/>
</dbReference>
<proteinExistence type="predicted"/>
<dbReference type="Proteomes" id="UP000001726">
    <property type="component" value="Chromosome"/>
</dbReference>
<dbReference type="Pfam" id="PF01863">
    <property type="entry name" value="YgjP-like"/>
    <property type="match status" value="1"/>
</dbReference>
<accession>B2VGM0</accession>
<evidence type="ECO:0000313" key="2">
    <source>
        <dbReference type="EMBL" id="CAO95426.1"/>
    </source>
</evidence>
<reference evidence="2 3" key="1">
    <citation type="journal article" date="2008" name="Environ. Microbiol.">
        <title>The genome of Erwinia tasmaniensis strain Et1/99, a non-pathogenic bacterium in the genus Erwinia.</title>
        <authorList>
            <person name="Kube M."/>
            <person name="Migdoll A.M."/>
            <person name="Mueller I."/>
            <person name="Kuhl H."/>
            <person name="Beck A."/>
            <person name="Reinhardt R."/>
            <person name="Geider K."/>
        </authorList>
    </citation>
    <scope>NUCLEOTIDE SEQUENCE [LARGE SCALE GENOMIC DNA]</scope>
    <source>
        <strain evidence="3">DSM 17950 / CFBP 7177 / CIP 109463 / NCPPB 4357 / Et1/99</strain>
    </source>
</reference>
<dbReference type="Gene3D" id="3.30.2010.10">
    <property type="entry name" value="Metalloproteases ('zincins'), catalytic domain"/>
    <property type="match status" value="1"/>
</dbReference>
<name>B2VGM0_ERWT9</name>
<protein>
    <recommendedName>
        <fullName evidence="1">YgjP-like metallopeptidase domain-containing protein</fullName>
    </recommendedName>
</protein>
<evidence type="ECO:0000313" key="3">
    <source>
        <dbReference type="Proteomes" id="UP000001726"/>
    </source>
</evidence>
<keyword evidence="3" id="KW-1185">Reference proteome</keyword>
<dbReference type="STRING" id="465817.ETA_03800"/>